<evidence type="ECO:0000256" key="13">
    <source>
        <dbReference type="ARBA" id="ARBA00023211"/>
    </source>
</evidence>
<comment type="function">
    <text evidence="3 14 16">Endonuclease that specifically degrades the RNA of RNA-DNA hybrids.</text>
</comment>
<feature type="binding site" evidence="14 15">
    <location>
        <position position="21"/>
    </location>
    <ligand>
        <name>a divalent metal cation</name>
        <dbReference type="ChEBI" id="CHEBI:60240"/>
    </ligand>
</feature>
<dbReference type="GO" id="GO:0006298">
    <property type="term" value="P:mismatch repair"/>
    <property type="evidence" value="ECO:0007669"/>
    <property type="project" value="TreeGrafter"/>
</dbReference>
<comment type="cofactor">
    <cofactor evidence="14 15">
        <name>Mn(2+)</name>
        <dbReference type="ChEBI" id="CHEBI:29035"/>
    </cofactor>
    <cofactor evidence="14 15">
        <name>Mg(2+)</name>
        <dbReference type="ChEBI" id="CHEBI:18420"/>
    </cofactor>
    <text evidence="14 15">Manganese or magnesium. Binds 1 divalent metal ion per monomer in the absence of substrate. May bind a second metal ion after substrate binding.</text>
</comment>
<dbReference type="PROSITE" id="PS51975">
    <property type="entry name" value="RNASE_H_2"/>
    <property type="match status" value="1"/>
</dbReference>
<dbReference type="PANTHER" id="PTHR10954:SF18">
    <property type="entry name" value="RIBONUCLEASE HII"/>
    <property type="match status" value="1"/>
</dbReference>
<evidence type="ECO:0000256" key="1">
    <source>
        <dbReference type="ARBA" id="ARBA00000077"/>
    </source>
</evidence>
<keyword evidence="11 14" id="KW-0255">Endonuclease</keyword>
<dbReference type="GO" id="GO:0003723">
    <property type="term" value="F:RNA binding"/>
    <property type="evidence" value="ECO:0007669"/>
    <property type="project" value="UniProtKB-UniRule"/>
</dbReference>
<dbReference type="InterPro" id="IPR036397">
    <property type="entry name" value="RNaseH_sf"/>
</dbReference>
<keyword evidence="8 14" id="KW-0963">Cytoplasm</keyword>
<keyword evidence="12 14" id="KW-0378">Hydrolase</keyword>
<comment type="subcellular location">
    <subcellularLocation>
        <location evidence="4 14">Cytoplasm</location>
    </subcellularLocation>
</comment>
<dbReference type="GO" id="GO:0004523">
    <property type="term" value="F:RNA-DNA hybrid ribonuclease activity"/>
    <property type="evidence" value="ECO:0007669"/>
    <property type="project" value="UniProtKB-UniRule"/>
</dbReference>
<dbReference type="InterPro" id="IPR022898">
    <property type="entry name" value="RNase_HII"/>
</dbReference>
<comment type="caution">
    <text evidence="18">The sequence shown here is derived from an EMBL/GenBank/DDBJ whole genome shotgun (WGS) entry which is preliminary data.</text>
</comment>
<evidence type="ECO:0000256" key="5">
    <source>
        <dbReference type="ARBA" id="ARBA00007383"/>
    </source>
</evidence>
<dbReference type="Proteomes" id="UP000824014">
    <property type="component" value="Unassembled WGS sequence"/>
</dbReference>
<keyword evidence="13 14" id="KW-0464">Manganese</keyword>
<evidence type="ECO:0000256" key="14">
    <source>
        <dbReference type="HAMAP-Rule" id="MF_00052"/>
    </source>
</evidence>
<evidence type="ECO:0000313" key="18">
    <source>
        <dbReference type="EMBL" id="HIZ14513.1"/>
    </source>
</evidence>
<organism evidence="18 19">
    <name type="scientific">Candidatus Tidjanibacter faecipullorum</name>
    <dbReference type="NCBI Taxonomy" id="2838766"/>
    <lineage>
        <taxon>Bacteria</taxon>
        <taxon>Pseudomonadati</taxon>
        <taxon>Bacteroidota</taxon>
        <taxon>Bacteroidia</taxon>
        <taxon>Bacteroidales</taxon>
        <taxon>Rikenellaceae</taxon>
        <taxon>Tidjanibacter</taxon>
    </lineage>
</organism>
<dbReference type="PANTHER" id="PTHR10954">
    <property type="entry name" value="RIBONUCLEASE H2 SUBUNIT A"/>
    <property type="match status" value="1"/>
</dbReference>
<dbReference type="SUPFAM" id="SSF53098">
    <property type="entry name" value="Ribonuclease H-like"/>
    <property type="match status" value="1"/>
</dbReference>
<evidence type="ECO:0000256" key="4">
    <source>
        <dbReference type="ARBA" id="ARBA00004496"/>
    </source>
</evidence>
<comment type="catalytic activity">
    <reaction evidence="1 14 15 16">
        <text>Endonucleolytic cleavage to 5'-phosphomonoester.</text>
        <dbReference type="EC" id="3.1.26.4"/>
    </reaction>
</comment>
<comment type="similarity">
    <text evidence="5 14 16">Belongs to the RNase HII family.</text>
</comment>
<dbReference type="Gene3D" id="3.30.420.10">
    <property type="entry name" value="Ribonuclease H-like superfamily/Ribonuclease H"/>
    <property type="match status" value="1"/>
</dbReference>
<reference evidence="18" key="2">
    <citation type="submission" date="2021-04" db="EMBL/GenBank/DDBJ databases">
        <authorList>
            <person name="Gilroy R."/>
        </authorList>
    </citation>
    <scope>NUCLEOTIDE SEQUENCE</scope>
    <source>
        <strain evidence="18">ChiHjej11B10-19426</strain>
    </source>
</reference>
<dbReference type="GO" id="GO:0030145">
    <property type="term" value="F:manganese ion binding"/>
    <property type="evidence" value="ECO:0007669"/>
    <property type="project" value="UniProtKB-UniRule"/>
</dbReference>
<dbReference type="NCBIfam" id="NF000595">
    <property type="entry name" value="PRK00015.1-3"/>
    <property type="match status" value="1"/>
</dbReference>
<dbReference type="GO" id="GO:0043137">
    <property type="term" value="P:DNA replication, removal of RNA primer"/>
    <property type="evidence" value="ECO:0007669"/>
    <property type="project" value="TreeGrafter"/>
</dbReference>
<proteinExistence type="inferred from homology"/>
<sequence>MKQHALKNRFRADAIEAGCDEAGRGCLAGPLFAAAVVLPPDFFDPRLNDSKQMTERNRYRLREVILREAVAWAVAEVSPGEIDRINILNASFAGMTRAVEQLAVRPGRLLIDGNRFRSELDIPYECIVGGDGLYAPIAAASVLAKTFRDDRMRELHAEFPQYGWDANKGYPTRAHRMAILRYGLSPWHRLSFHTSADQLSLF</sequence>
<evidence type="ECO:0000256" key="3">
    <source>
        <dbReference type="ARBA" id="ARBA00004065"/>
    </source>
</evidence>
<evidence type="ECO:0000256" key="10">
    <source>
        <dbReference type="ARBA" id="ARBA00022723"/>
    </source>
</evidence>
<evidence type="ECO:0000256" key="12">
    <source>
        <dbReference type="ARBA" id="ARBA00022801"/>
    </source>
</evidence>
<evidence type="ECO:0000256" key="8">
    <source>
        <dbReference type="ARBA" id="ARBA00022490"/>
    </source>
</evidence>
<keyword evidence="10 14" id="KW-0479">Metal-binding</keyword>
<reference evidence="18" key="1">
    <citation type="journal article" date="2021" name="PeerJ">
        <title>Extensive microbial diversity within the chicken gut microbiome revealed by metagenomics and culture.</title>
        <authorList>
            <person name="Gilroy R."/>
            <person name="Ravi A."/>
            <person name="Getino M."/>
            <person name="Pursley I."/>
            <person name="Horton D.L."/>
            <person name="Alikhan N.F."/>
            <person name="Baker D."/>
            <person name="Gharbi K."/>
            <person name="Hall N."/>
            <person name="Watson M."/>
            <person name="Adriaenssens E.M."/>
            <person name="Foster-Nyarko E."/>
            <person name="Jarju S."/>
            <person name="Secka A."/>
            <person name="Antonio M."/>
            <person name="Oren A."/>
            <person name="Chaudhuri R.R."/>
            <person name="La Ragione R."/>
            <person name="Hildebrand F."/>
            <person name="Pallen M.J."/>
        </authorList>
    </citation>
    <scope>NUCLEOTIDE SEQUENCE</scope>
    <source>
        <strain evidence="18">ChiHjej11B10-19426</strain>
    </source>
</reference>
<evidence type="ECO:0000256" key="6">
    <source>
        <dbReference type="ARBA" id="ARBA00012180"/>
    </source>
</evidence>
<evidence type="ECO:0000256" key="11">
    <source>
        <dbReference type="ARBA" id="ARBA00022759"/>
    </source>
</evidence>
<evidence type="ECO:0000256" key="7">
    <source>
        <dbReference type="ARBA" id="ARBA00019179"/>
    </source>
</evidence>
<evidence type="ECO:0000259" key="17">
    <source>
        <dbReference type="PROSITE" id="PS51975"/>
    </source>
</evidence>
<protein>
    <recommendedName>
        <fullName evidence="7 14">Ribonuclease HII</fullName>
        <shortName evidence="14">RNase HII</shortName>
        <ecNumber evidence="6 14">3.1.26.4</ecNumber>
    </recommendedName>
</protein>
<evidence type="ECO:0000256" key="9">
    <source>
        <dbReference type="ARBA" id="ARBA00022722"/>
    </source>
</evidence>
<comment type="cofactor">
    <cofactor evidence="2">
        <name>Mg(2+)</name>
        <dbReference type="ChEBI" id="CHEBI:18420"/>
    </cofactor>
</comment>
<dbReference type="AlphaFoldDB" id="A0A9D2DCP1"/>
<feature type="binding site" evidence="14 15">
    <location>
        <position position="20"/>
    </location>
    <ligand>
        <name>a divalent metal cation</name>
        <dbReference type="ChEBI" id="CHEBI:60240"/>
    </ligand>
</feature>
<dbReference type="GO" id="GO:0032299">
    <property type="term" value="C:ribonuclease H2 complex"/>
    <property type="evidence" value="ECO:0007669"/>
    <property type="project" value="TreeGrafter"/>
</dbReference>
<evidence type="ECO:0000256" key="2">
    <source>
        <dbReference type="ARBA" id="ARBA00001946"/>
    </source>
</evidence>
<dbReference type="InterPro" id="IPR001352">
    <property type="entry name" value="RNase_HII/HIII"/>
</dbReference>
<feature type="domain" description="RNase H type-2" evidence="17">
    <location>
        <begin position="14"/>
        <end position="202"/>
    </location>
</feature>
<dbReference type="EMBL" id="DXCC01000004">
    <property type="protein sequence ID" value="HIZ14513.1"/>
    <property type="molecule type" value="Genomic_DNA"/>
</dbReference>
<gene>
    <name evidence="14" type="primary">rnhB</name>
    <name evidence="18" type="ORF">H9816_01160</name>
</gene>
<keyword evidence="9 14" id="KW-0540">Nuclease</keyword>
<evidence type="ECO:0000256" key="15">
    <source>
        <dbReference type="PROSITE-ProRule" id="PRU01319"/>
    </source>
</evidence>
<evidence type="ECO:0000256" key="16">
    <source>
        <dbReference type="RuleBase" id="RU003515"/>
    </source>
</evidence>
<dbReference type="CDD" id="cd07182">
    <property type="entry name" value="RNase_HII_bacteria_HII_like"/>
    <property type="match status" value="1"/>
</dbReference>
<evidence type="ECO:0000313" key="19">
    <source>
        <dbReference type="Proteomes" id="UP000824014"/>
    </source>
</evidence>
<name>A0A9D2DCP1_9BACT</name>
<dbReference type="EC" id="3.1.26.4" evidence="6 14"/>
<feature type="binding site" evidence="14 15">
    <location>
        <position position="112"/>
    </location>
    <ligand>
        <name>a divalent metal cation</name>
        <dbReference type="ChEBI" id="CHEBI:60240"/>
    </ligand>
</feature>
<dbReference type="InterPro" id="IPR024567">
    <property type="entry name" value="RNase_HII/HIII_dom"/>
</dbReference>
<dbReference type="HAMAP" id="MF_00052_B">
    <property type="entry name" value="RNase_HII_B"/>
    <property type="match status" value="1"/>
</dbReference>
<dbReference type="GO" id="GO:0005737">
    <property type="term" value="C:cytoplasm"/>
    <property type="evidence" value="ECO:0007669"/>
    <property type="project" value="UniProtKB-SubCell"/>
</dbReference>
<dbReference type="InterPro" id="IPR012337">
    <property type="entry name" value="RNaseH-like_sf"/>
</dbReference>
<dbReference type="Pfam" id="PF01351">
    <property type="entry name" value="RNase_HII"/>
    <property type="match status" value="1"/>
</dbReference>
<accession>A0A9D2DCP1</accession>